<organism evidence="2 3">
    <name type="scientific">Bradyrhizobium sediminis</name>
    <dbReference type="NCBI Taxonomy" id="2840469"/>
    <lineage>
        <taxon>Bacteria</taxon>
        <taxon>Pseudomonadati</taxon>
        <taxon>Pseudomonadota</taxon>
        <taxon>Alphaproteobacteria</taxon>
        <taxon>Hyphomicrobiales</taxon>
        <taxon>Nitrobacteraceae</taxon>
        <taxon>Bradyrhizobium</taxon>
    </lineage>
</organism>
<dbReference type="AlphaFoldDB" id="A0A975P2W9"/>
<proteinExistence type="predicted"/>
<dbReference type="Proteomes" id="UP000676951">
    <property type="component" value="Chromosome"/>
</dbReference>
<accession>A0A975P2W9</accession>
<feature type="compositionally biased region" description="Basic and acidic residues" evidence="1">
    <location>
        <begin position="15"/>
        <end position="26"/>
    </location>
</feature>
<evidence type="ECO:0000313" key="2">
    <source>
        <dbReference type="EMBL" id="QWG26162.1"/>
    </source>
</evidence>
<gene>
    <name evidence="2" type="ORF">KMZ93_02740</name>
</gene>
<reference evidence="2 3" key="1">
    <citation type="submission" date="2021-06" db="EMBL/GenBank/DDBJ databases">
        <title>Bradyrhizobium sp. S2-11-4 Genome sequencing.</title>
        <authorList>
            <person name="Jin L."/>
        </authorList>
    </citation>
    <scope>NUCLEOTIDE SEQUENCE [LARGE SCALE GENOMIC DNA]</scope>
    <source>
        <strain evidence="2 3">S2-11-4</strain>
    </source>
</reference>
<keyword evidence="3" id="KW-1185">Reference proteome</keyword>
<dbReference type="EMBL" id="CP076136">
    <property type="protein sequence ID" value="QWG26162.1"/>
    <property type="molecule type" value="Genomic_DNA"/>
</dbReference>
<evidence type="ECO:0000256" key="1">
    <source>
        <dbReference type="SAM" id="MobiDB-lite"/>
    </source>
</evidence>
<feature type="region of interest" description="Disordered" evidence="1">
    <location>
        <begin position="1"/>
        <end position="61"/>
    </location>
</feature>
<dbReference type="RefSeq" id="WP_215606878.1">
    <property type="nucleotide sequence ID" value="NZ_CP076136.1"/>
</dbReference>
<protein>
    <submittedName>
        <fullName evidence="2">Uncharacterized protein</fullName>
    </submittedName>
</protein>
<name>A0A975P2W9_9BRAD</name>
<evidence type="ECO:0000313" key="3">
    <source>
        <dbReference type="Proteomes" id="UP000676951"/>
    </source>
</evidence>
<sequence>MTDPIKGNEMGGIGKKTERPNKDDSKSKKKPPPAPAGDDDYEDGDIATPKRDRSGDDDEPL</sequence>